<feature type="compositionally biased region" description="Low complexity" evidence="1">
    <location>
        <begin position="207"/>
        <end position="221"/>
    </location>
</feature>
<dbReference type="STRING" id="578462.A0A0L0S2W4"/>
<dbReference type="PANTHER" id="PTHR14374">
    <property type="entry name" value="FOIE GRAS"/>
    <property type="match status" value="1"/>
</dbReference>
<name>A0A0L0S2W4_ALLM3</name>
<evidence type="ECO:0000256" key="1">
    <source>
        <dbReference type="SAM" id="MobiDB-lite"/>
    </source>
</evidence>
<accession>A0A0L0S2W4</accession>
<dbReference type="VEuPathDB" id="FungiDB:AMAG_02643"/>
<evidence type="ECO:0000313" key="4">
    <source>
        <dbReference type="EMBL" id="KNE56873.1"/>
    </source>
</evidence>
<dbReference type="Pfam" id="PF11817">
    <property type="entry name" value="Foie-gras_1"/>
    <property type="match status" value="1"/>
</dbReference>
<gene>
    <name evidence="4" type="ORF">AMAG_02643</name>
</gene>
<dbReference type="eggNOG" id="KOG4386">
    <property type="taxonomic scope" value="Eukaryota"/>
</dbReference>
<dbReference type="EMBL" id="GG745331">
    <property type="protein sequence ID" value="KNE56873.1"/>
    <property type="molecule type" value="Genomic_DNA"/>
</dbReference>
<reference evidence="4 5" key="1">
    <citation type="submission" date="2009-11" db="EMBL/GenBank/DDBJ databases">
        <title>Annotation of Allomyces macrogynus ATCC 38327.</title>
        <authorList>
            <consortium name="The Broad Institute Genome Sequencing Platform"/>
            <person name="Russ C."/>
            <person name="Cuomo C."/>
            <person name="Burger G."/>
            <person name="Gray M.W."/>
            <person name="Holland P.W.H."/>
            <person name="King N."/>
            <person name="Lang F.B.F."/>
            <person name="Roger A.J."/>
            <person name="Ruiz-Trillo I."/>
            <person name="Young S.K."/>
            <person name="Zeng Q."/>
            <person name="Gargeya S."/>
            <person name="Fitzgerald M."/>
            <person name="Haas B."/>
            <person name="Abouelleil A."/>
            <person name="Alvarado L."/>
            <person name="Arachchi H.M."/>
            <person name="Berlin A."/>
            <person name="Chapman S.B."/>
            <person name="Gearin G."/>
            <person name="Goldberg J."/>
            <person name="Griggs A."/>
            <person name="Gujja S."/>
            <person name="Hansen M."/>
            <person name="Heiman D."/>
            <person name="Howarth C."/>
            <person name="Larimer J."/>
            <person name="Lui A."/>
            <person name="MacDonald P.J.P."/>
            <person name="McCowen C."/>
            <person name="Montmayeur A."/>
            <person name="Murphy C."/>
            <person name="Neiman D."/>
            <person name="Pearson M."/>
            <person name="Priest M."/>
            <person name="Roberts A."/>
            <person name="Saif S."/>
            <person name="Shea T."/>
            <person name="Sisk P."/>
            <person name="Stolte C."/>
            <person name="Sykes S."/>
            <person name="Wortman J."/>
            <person name="Nusbaum C."/>
            <person name="Birren B."/>
        </authorList>
    </citation>
    <scope>NUCLEOTIDE SEQUENCE [LARGE SCALE GENOMIC DNA]</scope>
    <source>
        <strain evidence="4 5">ATCC 38327</strain>
    </source>
</reference>
<evidence type="ECO:0000313" key="5">
    <source>
        <dbReference type="Proteomes" id="UP000054350"/>
    </source>
</evidence>
<feature type="domain" description="Trafficking protein particle complex subunit 11" evidence="3">
    <location>
        <begin position="442"/>
        <end position="676"/>
    </location>
</feature>
<proteinExistence type="predicted"/>
<feature type="region of interest" description="Disordered" evidence="1">
    <location>
        <begin position="206"/>
        <end position="228"/>
    </location>
</feature>
<sequence>MNAYPPEFVAHTGLLLTVLGLKSSASSAVPTNASTTDGATTTTSAASATAAADPAKAASPSRTIAGTPLATQLRDVIIAQLGPGATSPSSPAVRVMPVRRPPAEGTAVPSGPFQQDAFHVQIADSKFFLSTFPLRPDPGRFSPLSPRAGPSSPLYPDGLIAPYWHTKYAANLPAVVLSFYMLYRDGVVADRRTSVVSDRRTSLVANRRTSVQTSRSRSPSPIKSEVAPEALAPLRPSGDAATAVEREYDQQLAGRISTLRKLVAEQGVKLFICLVVPFEHKIEGDWVEERVGLIRKAAGLDRKFIFLLPENGDVAQFIKSYKPLLMDPAHKFYTAKAAAVRKKRARLTPPSPARMTVSSTQEPTALSYLGWLIRYDYKAAVFHELRGDWDEAYKLYTETYTQLTDFLRETQPSSDAQPLCNGALIPELTPGKAADVVLVSKRWYEAKLLLDVIIIKMMKLNFLLDRAPNVVNNFYGHIDVVAKRFDAPTWCPLLAWAFYEWKSRFHAMFGDLLDAVQRSGSLRAPATVSFPADLQSSGPWYHHAAKLTEERKAAALASLPQLAAMANLPPAVQAFVDREKATDHDQVRLNLLTRAHDYFRRHRATHSTLFMAKELASVYFACGEFGKGAEMLERVVKTYRKQGWKALLASALAEQAEAADRAKNTALLLATKLELLCLEVGGTPVESKAQMDEIHALFETPSGTDDEEPREITLEQPALFDVVAHFTEARVPVNHPIVVRVAVRPRPEAPPLLDHVTAVHVALDNPALNFEVHHDPTCVVSSAAVQPWAKSLSTHLVGPTGIDFSVELTVDDVTELSVINVDVVWANAHHKVIFRFPVAPPSGDAALPPVPLSAASGYGSITAHRALPEAQSQVQVVPPHWMLQYAIEAPSVAVLEEKVPVQVVIAPYAGRDATARHLAAPLHVVARLVGAAVGQWLVRDDETVPVGGGELGHKAIQMLVKSADHVPKFYLVAKSPGEAVIQVEMDVLDGDGDHAAAAAIGVPATPRSPGSASLPNSPSMGFAAGRRWSASMPYPEATRPVVTHRVALHAAYTVQYSVAPERHVVLTLAEGPVALREDRVLLLDLTANSAIELGAISLDETAADAASSVVSRTVPLGAAWPGTVLRKNEIWRHGLLVQTTFWRPETQPTELALGKVQVQWRRPEGDGAWVTSGMSLPTIYRKPVALVVEAEYGPYAVQYAVHGVTFIVSNLANSTADVTILIETPPVAEGTDASAGPQVQFAGDRTVHAYILPGERIEVPVNAVPLACGHVELVRCRVVAQSVVPANEAETTSAFAKVFVMPERDGAVAASPVVARAAITAP</sequence>
<dbReference type="InterPro" id="IPR021773">
    <property type="entry name" value="TPC11"/>
</dbReference>
<evidence type="ECO:0000259" key="3">
    <source>
        <dbReference type="Pfam" id="PF11817"/>
    </source>
</evidence>
<dbReference type="Proteomes" id="UP000054350">
    <property type="component" value="Unassembled WGS sequence"/>
</dbReference>
<feature type="chain" id="PRO_5005547829" description="Trafficking protein particle complex subunit 11 domain-containing protein" evidence="2">
    <location>
        <begin position="29"/>
        <end position="1322"/>
    </location>
</feature>
<keyword evidence="5" id="KW-1185">Reference proteome</keyword>
<feature type="signal peptide" evidence="2">
    <location>
        <begin position="1"/>
        <end position="28"/>
    </location>
</feature>
<evidence type="ECO:0000256" key="2">
    <source>
        <dbReference type="SAM" id="SignalP"/>
    </source>
</evidence>
<reference evidence="5" key="2">
    <citation type="submission" date="2009-11" db="EMBL/GenBank/DDBJ databases">
        <title>The Genome Sequence of Allomyces macrogynus strain ATCC 38327.</title>
        <authorList>
            <consortium name="The Broad Institute Genome Sequencing Platform"/>
            <person name="Russ C."/>
            <person name="Cuomo C."/>
            <person name="Shea T."/>
            <person name="Young S.K."/>
            <person name="Zeng Q."/>
            <person name="Koehrsen M."/>
            <person name="Haas B."/>
            <person name="Borodovsky M."/>
            <person name="Guigo R."/>
            <person name="Alvarado L."/>
            <person name="Berlin A."/>
            <person name="Borenstein D."/>
            <person name="Chen Z."/>
            <person name="Engels R."/>
            <person name="Freedman E."/>
            <person name="Gellesch M."/>
            <person name="Goldberg J."/>
            <person name="Griggs A."/>
            <person name="Gujja S."/>
            <person name="Heiman D."/>
            <person name="Hepburn T."/>
            <person name="Howarth C."/>
            <person name="Jen D."/>
            <person name="Larson L."/>
            <person name="Lewis B."/>
            <person name="Mehta T."/>
            <person name="Park D."/>
            <person name="Pearson M."/>
            <person name="Roberts A."/>
            <person name="Saif S."/>
            <person name="Shenoy N."/>
            <person name="Sisk P."/>
            <person name="Stolte C."/>
            <person name="Sykes S."/>
            <person name="Walk T."/>
            <person name="White J."/>
            <person name="Yandava C."/>
            <person name="Burger G."/>
            <person name="Gray M.W."/>
            <person name="Holland P.W.H."/>
            <person name="King N."/>
            <person name="Lang F.B.F."/>
            <person name="Roger A.J."/>
            <person name="Ruiz-Trillo I."/>
            <person name="Lander E."/>
            <person name="Nusbaum C."/>
        </authorList>
    </citation>
    <scope>NUCLEOTIDE SEQUENCE [LARGE SCALE GENOMIC DNA]</scope>
    <source>
        <strain evidence="5">ATCC 38327</strain>
    </source>
</reference>
<dbReference type="PANTHER" id="PTHR14374:SF0">
    <property type="entry name" value="TRAFFICKING PROTEIN PARTICLE COMPLEX SUBUNIT 11"/>
    <property type="match status" value="1"/>
</dbReference>
<feature type="compositionally biased region" description="Low complexity" evidence="1">
    <location>
        <begin position="45"/>
        <end position="61"/>
    </location>
</feature>
<keyword evidence="2" id="KW-0732">Signal</keyword>
<protein>
    <recommendedName>
        <fullName evidence="3">Trafficking protein particle complex subunit 11 domain-containing protein</fullName>
    </recommendedName>
</protein>
<dbReference type="OrthoDB" id="6278596at2759"/>
<feature type="region of interest" description="Disordered" evidence="1">
    <location>
        <begin position="45"/>
        <end position="64"/>
    </location>
</feature>
<organism evidence="4 5">
    <name type="scientific">Allomyces macrogynus (strain ATCC 38327)</name>
    <name type="common">Allomyces javanicus var. macrogynus</name>
    <dbReference type="NCBI Taxonomy" id="578462"/>
    <lineage>
        <taxon>Eukaryota</taxon>
        <taxon>Fungi</taxon>
        <taxon>Fungi incertae sedis</taxon>
        <taxon>Blastocladiomycota</taxon>
        <taxon>Blastocladiomycetes</taxon>
        <taxon>Blastocladiales</taxon>
        <taxon>Blastocladiaceae</taxon>
        <taxon>Allomyces</taxon>
    </lineage>
</organism>